<dbReference type="AlphaFoldDB" id="A0A8R1EW11"/>
<dbReference type="Proteomes" id="UP000005237">
    <property type="component" value="Unassembled WGS sequence"/>
</dbReference>
<name>A0A8R1EW11_CAEJA</name>
<evidence type="ECO:0000313" key="2">
    <source>
        <dbReference type="EnsemblMetazoa" id="CJA43330.1"/>
    </source>
</evidence>
<feature type="transmembrane region" description="Helical" evidence="1">
    <location>
        <begin position="37"/>
        <end position="62"/>
    </location>
</feature>
<keyword evidence="1" id="KW-0472">Membrane</keyword>
<keyword evidence="1" id="KW-1133">Transmembrane helix</keyword>
<evidence type="ECO:0000256" key="1">
    <source>
        <dbReference type="SAM" id="Phobius"/>
    </source>
</evidence>
<sequence>MNDKNELTRRVLSFLQPIDYFSLLSVEMEMRRILIQFVRGFFVCIHWVVALTDDPFFASFFLPRALIPYGGQIKDQHTPATYVLLGHCSALLFSLWCYRLLFRVARHND</sequence>
<accession>A0A8R1EW11</accession>
<proteinExistence type="predicted"/>
<reference evidence="3" key="1">
    <citation type="submission" date="2010-08" db="EMBL/GenBank/DDBJ databases">
        <authorList>
            <consortium name="Caenorhabditis japonica Sequencing Consortium"/>
            <person name="Wilson R.K."/>
        </authorList>
    </citation>
    <scope>NUCLEOTIDE SEQUENCE [LARGE SCALE GENOMIC DNA]</scope>
    <source>
        <strain evidence="3">DF5081</strain>
    </source>
</reference>
<protein>
    <submittedName>
        <fullName evidence="2">Uncharacterized protein</fullName>
    </submittedName>
</protein>
<organism evidence="2 3">
    <name type="scientific">Caenorhabditis japonica</name>
    <dbReference type="NCBI Taxonomy" id="281687"/>
    <lineage>
        <taxon>Eukaryota</taxon>
        <taxon>Metazoa</taxon>
        <taxon>Ecdysozoa</taxon>
        <taxon>Nematoda</taxon>
        <taxon>Chromadorea</taxon>
        <taxon>Rhabditida</taxon>
        <taxon>Rhabditina</taxon>
        <taxon>Rhabditomorpha</taxon>
        <taxon>Rhabditoidea</taxon>
        <taxon>Rhabditidae</taxon>
        <taxon>Peloderinae</taxon>
        <taxon>Caenorhabditis</taxon>
    </lineage>
</organism>
<feature type="transmembrane region" description="Helical" evidence="1">
    <location>
        <begin position="82"/>
        <end position="102"/>
    </location>
</feature>
<keyword evidence="3" id="KW-1185">Reference proteome</keyword>
<keyword evidence="1" id="KW-0812">Transmembrane</keyword>
<dbReference type="EnsemblMetazoa" id="CJA43330.1">
    <property type="protein sequence ID" value="CJA43330.1"/>
    <property type="gene ID" value="WBGene00219178"/>
</dbReference>
<reference evidence="2" key="2">
    <citation type="submission" date="2022-06" db="UniProtKB">
        <authorList>
            <consortium name="EnsemblMetazoa"/>
        </authorList>
    </citation>
    <scope>IDENTIFICATION</scope>
    <source>
        <strain evidence="2">DF5081</strain>
    </source>
</reference>
<evidence type="ECO:0000313" key="3">
    <source>
        <dbReference type="Proteomes" id="UP000005237"/>
    </source>
</evidence>